<keyword evidence="1" id="KW-0812">Transmembrane</keyword>
<evidence type="ECO:0000313" key="3">
    <source>
        <dbReference type="Proteomes" id="UP000241074"/>
    </source>
</evidence>
<keyword evidence="1" id="KW-0472">Membrane</keyword>
<gene>
    <name evidence="2" type="ORF">C7S18_05515</name>
</gene>
<keyword evidence="1" id="KW-1133">Transmembrane helix</keyword>
<dbReference type="EMBL" id="CP027860">
    <property type="protein sequence ID" value="AVP96694.1"/>
    <property type="molecule type" value="Genomic_DNA"/>
</dbReference>
<feature type="transmembrane region" description="Helical" evidence="1">
    <location>
        <begin position="27"/>
        <end position="46"/>
    </location>
</feature>
<dbReference type="Proteomes" id="UP000241074">
    <property type="component" value="Chromosome"/>
</dbReference>
<name>A0A2P1PPD1_9GAMM</name>
<reference evidence="2 3" key="2">
    <citation type="submission" date="2018-03" db="EMBL/GenBank/DDBJ databases">
        <authorList>
            <person name="Keele B.F."/>
        </authorList>
    </citation>
    <scope>NUCLEOTIDE SEQUENCE [LARGE SCALE GENOMIC DNA]</scope>
    <source>
        <strain evidence="2 3">D13</strain>
    </source>
</reference>
<evidence type="ECO:0000313" key="2">
    <source>
        <dbReference type="EMBL" id="AVP96694.1"/>
    </source>
</evidence>
<accession>A0A2P1PPD1</accession>
<dbReference type="KEGG" id="xba:C7S18_05515"/>
<sequence length="289" mass="32337">MPDFSRQGRAGESRLGRYDGDFPGVAMSRWTILVLLALALAIWGAFRSSNPLHTELPFGSTDLSSVQAELERLDPEDRKRVEAYVQRTNGDYLPAGMGDPDDPMTARTFAEAIDLQKRFEVLMQEQEAKASAFRAAREQNFAPLRKIMSMQVVARDMLTQAEIYGLSTPAMPGQPKSPLPSNANDPPKAVTTYRLTNISDRTIAKFGVLIELRQKQHDPLDFGIVASCWVDEVQTLAPGDTFNARCGRTMSLNRVTDAEYLAMPLSDLEIRWEPKRFEFADGGSLEFRE</sequence>
<dbReference type="AlphaFoldDB" id="A0A2P1PPD1"/>
<evidence type="ECO:0000256" key="1">
    <source>
        <dbReference type="SAM" id="Phobius"/>
    </source>
</evidence>
<protein>
    <submittedName>
        <fullName evidence="2">Uncharacterized protein</fullName>
    </submittedName>
</protein>
<organism evidence="2 3">
    <name type="scientific">Ahniella affigens</name>
    <dbReference type="NCBI Taxonomy" id="2021234"/>
    <lineage>
        <taxon>Bacteria</taxon>
        <taxon>Pseudomonadati</taxon>
        <taxon>Pseudomonadota</taxon>
        <taxon>Gammaproteobacteria</taxon>
        <taxon>Lysobacterales</taxon>
        <taxon>Rhodanobacteraceae</taxon>
        <taxon>Ahniella</taxon>
    </lineage>
</organism>
<keyword evidence="3" id="KW-1185">Reference proteome</keyword>
<reference evidence="2 3" key="1">
    <citation type="submission" date="2018-03" db="EMBL/GenBank/DDBJ databases">
        <title>Ahniella affigens gen. nov., sp. nov., a gammaproteobacterium isolated from sandy soil near a stream.</title>
        <authorList>
            <person name="Ko Y."/>
            <person name="Kim J.-H."/>
        </authorList>
    </citation>
    <scope>NUCLEOTIDE SEQUENCE [LARGE SCALE GENOMIC DNA]</scope>
    <source>
        <strain evidence="2 3">D13</strain>
    </source>
</reference>
<proteinExistence type="predicted"/>